<protein>
    <submittedName>
        <fullName evidence="1">Uncharacterized protein</fullName>
    </submittedName>
</protein>
<sequence length="129" mass="14365">MGIAPNVKKRDQKQFVEVGMKRLLMLILAAGALMSVTQASMAYGYYRHGYNHGWYGGPNVVIGGPWGPPPPIYYDPPPVIYVTPAQPQTYVEKPPSYAYYCQNPAGYYPHVPRCSRGWMKVVVGDSAPR</sequence>
<dbReference type="Proteomes" id="UP000627464">
    <property type="component" value="Unassembled WGS sequence"/>
</dbReference>
<name>A0ABQ1H2J0_9GAMM</name>
<evidence type="ECO:0000313" key="2">
    <source>
        <dbReference type="Proteomes" id="UP000627464"/>
    </source>
</evidence>
<reference evidence="2" key="1">
    <citation type="journal article" date="2019" name="Int. J. Syst. Evol. Microbiol.">
        <title>The Global Catalogue of Microorganisms (GCM) 10K type strain sequencing project: providing services to taxonomists for standard genome sequencing and annotation.</title>
        <authorList>
            <consortium name="The Broad Institute Genomics Platform"/>
            <consortium name="The Broad Institute Genome Sequencing Center for Infectious Disease"/>
            <person name="Wu L."/>
            <person name="Ma J."/>
        </authorList>
    </citation>
    <scope>NUCLEOTIDE SEQUENCE [LARGE SCALE GENOMIC DNA]</scope>
    <source>
        <strain evidence="2">CGMCC 1.12806</strain>
    </source>
</reference>
<comment type="caution">
    <text evidence="1">The sequence shown here is derived from an EMBL/GenBank/DDBJ whole genome shotgun (WGS) entry which is preliminary data.</text>
</comment>
<accession>A0ABQ1H2J0</accession>
<dbReference type="EMBL" id="BMFZ01000010">
    <property type="protein sequence ID" value="GGA56082.1"/>
    <property type="molecule type" value="Genomic_DNA"/>
</dbReference>
<dbReference type="RefSeq" id="WP_229746517.1">
    <property type="nucleotide sequence ID" value="NZ_BMFZ01000010.1"/>
</dbReference>
<keyword evidence="2" id="KW-1185">Reference proteome</keyword>
<proteinExistence type="predicted"/>
<organism evidence="1 2">
    <name type="scientific">Hafnia psychrotolerans</name>
    <dbReference type="NCBI Taxonomy" id="1477018"/>
    <lineage>
        <taxon>Bacteria</taxon>
        <taxon>Pseudomonadati</taxon>
        <taxon>Pseudomonadota</taxon>
        <taxon>Gammaproteobacteria</taxon>
        <taxon>Enterobacterales</taxon>
        <taxon>Hafniaceae</taxon>
        <taxon>Hafnia</taxon>
    </lineage>
</organism>
<gene>
    <name evidence="1" type="ORF">GCM10011328_34410</name>
</gene>
<evidence type="ECO:0000313" key="1">
    <source>
        <dbReference type="EMBL" id="GGA56082.1"/>
    </source>
</evidence>